<comment type="caution">
    <text evidence="3">The sequence shown here is derived from an EMBL/GenBank/DDBJ whole genome shotgun (WGS) entry which is preliminary data.</text>
</comment>
<gene>
    <name evidence="3" type="ORF">HXW94_16090</name>
</gene>
<dbReference type="Pfam" id="PF13304">
    <property type="entry name" value="AAA_21"/>
    <property type="match status" value="1"/>
</dbReference>
<dbReference type="PIRSF" id="PIRSF034888">
    <property type="entry name" value="P-loop_UCP034888"/>
    <property type="match status" value="1"/>
</dbReference>
<reference evidence="3 4" key="1">
    <citation type="submission" date="2020-06" db="EMBL/GenBank/DDBJ databases">
        <title>High-quality draft genome of sulfate reducer Desulfobacter latus type strain AcrS2 isolated from marine sediment.</title>
        <authorList>
            <person name="Hoppe M."/>
            <person name="Larsen C.K."/>
            <person name="Marshall I.P.G."/>
            <person name="Schramm A."/>
            <person name="Marietou A.G."/>
        </authorList>
    </citation>
    <scope>NUCLEOTIDE SEQUENCE [LARGE SCALE GENOMIC DNA]</scope>
    <source>
        <strain evidence="3 4">AcRS2</strain>
    </source>
</reference>
<dbReference type="SUPFAM" id="SSF52540">
    <property type="entry name" value="P-loop containing nucleoside triphosphate hydrolases"/>
    <property type="match status" value="1"/>
</dbReference>
<proteinExistence type="predicted"/>
<dbReference type="Gene3D" id="3.40.50.300">
    <property type="entry name" value="P-loop containing nucleotide triphosphate hydrolases"/>
    <property type="match status" value="1"/>
</dbReference>
<organism evidence="3 4">
    <name type="scientific">Desulfobacter latus</name>
    <dbReference type="NCBI Taxonomy" id="2292"/>
    <lineage>
        <taxon>Bacteria</taxon>
        <taxon>Pseudomonadati</taxon>
        <taxon>Thermodesulfobacteriota</taxon>
        <taxon>Desulfobacteria</taxon>
        <taxon>Desulfobacterales</taxon>
        <taxon>Desulfobacteraceae</taxon>
        <taxon>Desulfobacter</taxon>
    </lineage>
</organism>
<keyword evidence="4" id="KW-1185">Reference proteome</keyword>
<name>A0A850T3Z3_9BACT</name>
<dbReference type="InterPro" id="IPR041685">
    <property type="entry name" value="AAA_GajA/Old/RecF-like"/>
</dbReference>
<dbReference type="PANTHER" id="PTHR43581">
    <property type="entry name" value="ATP/GTP PHOSPHATASE"/>
    <property type="match status" value="1"/>
</dbReference>
<dbReference type="AlphaFoldDB" id="A0A850T3Z3"/>
<dbReference type="InterPro" id="IPR003959">
    <property type="entry name" value="ATPase_AAA_core"/>
</dbReference>
<evidence type="ECO:0000259" key="2">
    <source>
        <dbReference type="Pfam" id="PF13304"/>
    </source>
</evidence>
<dbReference type="RefSeq" id="WP_178367936.1">
    <property type="nucleotide sequence ID" value="NZ_JACADJ010000080.1"/>
</dbReference>
<dbReference type="InterPro" id="IPR014592">
    <property type="entry name" value="P-loop_UCP034888"/>
</dbReference>
<dbReference type="Pfam" id="PF13175">
    <property type="entry name" value="AAA_15"/>
    <property type="match status" value="1"/>
</dbReference>
<dbReference type="EMBL" id="JACADJ010000080">
    <property type="protein sequence ID" value="NWH06483.1"/>
    <property type="molecule type" value="Genomic_DNA"/>
</dbReference>
<dbReference type="PANTHER" id="PTHR43581:SF2">
    <property type="entry name" value="EXCINUCLEASE ATPASE SUBUNIT"/>
    <property type="match status" value="1"/>
</dbReference>
<accession>A0A850T3Z3</accession>
<dbReference type="GO" id="GO:0005524">
    <property type="term" value="F:ATP binding"/>
    <property type="evidence" value="ECO:0007669"/>
    <property type="project" value="InterPro"/>
</dbReference>
<protein>
    <submittedName>
        <fullName evidence="3">AAA family ATPase</fullName>
    </submittedName>
</protein>
<dbReference type="InterPro" id="IPR027417">
    <property type="entry name" value="P-loop_NTPase"/>
</dbReference>
<evidence type="ECO:0000313" key="3">
    <source>
        <dbReference type="EMBL" id="NWH06483.1"/>
    </source>
</evidence>
<dbReference type="InterPro" id="IPR051396">
    <property type="entry name" value="Bact_Antivir_Def_Nuclease"/>
</dbReference>
<dbReference type="GO" id="GO:0016887">
    <property type="term" value="F:ATP hydrolysis activity"/>
    <property type="evidence" value="ECO:0007669"/>
    <property type="project" value="InterPro"/>
</dbReference>
<feature type="domain" description="ATPase AAA-type core" evidence="2">
    <location>
        <begin position="204"/>
        <end position="277"/>
    </location>
</feature>
<evidence type="ECO:0000313" key="4">
    <source>
        <dbReference type="Proteomes" id="UP000553343"/>
    </source>
</evidence>
<feature type="domain" description="Endonuclease GajA/Old nuclease/RecF-like AAA" evidence="1">
    <location>
        <begin position="1"/>
        <end position="42"/>
    </location>
</feature>
<dbReference type="Proteomes" id="UP000553343">
    <property type="component" value="Unassembled WGS sequence"/>
</dbReference>
<evidence type="ECO:0000259" key="1">
    <source>
        <dbReference type="Pfam" id="PF13175"/>
    </source>
</evidence>
<sequence length="348" mass="38550">MIDHLEIKSFKCIRHESLDFVPLTLLAGPNSSGKSTVIQAILLGAGICEQENLVRLKEVVKPFSRFSEVYNRYDNASSVEIKITGRGWDAPLCRTLKADEHAVTEPVAPGVLAYESNLFYLCANRVGPETLAELNLEMKIGESGQYALGYFERRKDKPVHESLVVGRAPAKTLKAQVAWWLSFITGYDVGPVVEKVTEFQVRVSFNTPEIGEVSPLNSGAGTSYLLKLLVMCLTAEPGHVLLMENPEIHLHPAAQARLGCLFAFLASSGVEVIAETHCEHLVNRVRYEVYKKNLSAESCVIHYKPDDKTPFSRLGINERGHFVDPDGHETVFPGGFFDSTLSELLEMS</sequence>